<proteinExistence type="predicted"/>
<dbReference type="EMBL" id="AWUE01023809">
    <property type="protein sequence ID" value="OMO52673.1"/>
    <property type="molecule type" value="Genomic_DNA"/>
</dbReference>
<evidence type="ECO:0000313" key="2">
    <source>
        <dbReference type="Proteomes" id="UP000187203"/>
    </source>
</evidence>
<dbReference type="Proteomes" id="UP000187203">
    <property type="component" value="Unassembled WGS sequence"/>
</dbReference>
<protein>
    <submittedName>
        <fullName evidence="1">Uncharacterized protein</fullName>
    </submittedName>
</protein>
<dbReference type="AlphaFoldDB" id="A0A1R3G3N2"/>
<sequence length="57" mass="6665">MNFASKTSNPEIPKANRDQGITPRILAAYDYWIREIQSRKMKDFFDGRGSRVPMETE</sequence>
<reference evidence="2" key="1">
    <citation type="submission" date="2013-09" db="EMBL/GenBank/DDBJ databases">
        <title>Corchorus olitorius genome sequencing.</title>
        <authorList>
            <person name="Alam M."/>
            <person name="Haque M.S."/>
            <person name="Islam M.S."/>
            <person name="Emdad E.M."/>
            <person name="Islam M.M."/>
            <person name="Ahmed B."/>
            <person name="Halim A."/>
            <person name="Hossen Q.M.M."/>
            <person name="Hossain M.Z."/>
            <person name="Ahmed R."/>
            <person name="Khan M.M."/>
            <person name="Islam R."/>
            <person name="Rashid M.M."/>
            <person name="Khan S.A."/>
            <person name="Rahman M.S."/>
            <person name="Alam M."/>
            <person name="Yahiya A.S."/>
            <person name="Khan M.S."/>
            <person name="Azam M.S."/>
            <person name="Haque T."/>
            <person name="Lashkar M.Z.H."/>
            <person name="Akhand A.I."/>
            <person name="Morshed G."/>
            <person name="Roy S."/>
            <person name="Uddin K.S."/>
            <person name="Rabeya T."/>
            <person name="Hossain A.S."/>
            <person name="Chowdhury A."/>
            <person name="Snigdha A.R."/>
            <person name="Mortoza M.S."/>
            <person name="Matin S.A."/>
            <person name="Hoque S.M.E."/>
            <person name="Islam M.K."/>
            <person name="Roy D.K."/>
            <person name="Haider R."/>
            <person name="Moosa M.M."/>
            <person name="Elias S.M."/>
            <person name="Hasan A.M."/>
            <person name="Jahan S."/>
            <person name="Shafiuddin M."/>
            <person name="Mahmood N."/>
            <person name="Shommy N.S."/>
        </authorList>
    </citation>
    <scope>NUCLEOTIDE SEQUENCE [LARGE SCALE GENOMIC DNA]</scope>
    <source>
        <strain evidence="2">cv. O-4</strain>
    </source>
</reference>
<comment type="caution">
    <text evidence="1">The sequence shown here is derived from an EMBL/GenBank/DDBJ whole genome shotgun (WGS) entry which is preliminary data.</text>
</comment>
<gene>
    <name evidence="1" type="ORF">COLO4_37055</name>
</gene>
<evidence type="ECO:0000313" key="1">
    <source>
        <dbReference type="EMBL" id="OMO52673.1"/>
    </source>
</evidence>
<accession>A0A1R3G3N2</accession>
<organism evidence="1 2">
    <name type="scientific">Corchorus olitorius</name>
    <dbReference type="NCBI Taxonomy" id="93759"/>
    <lineage>
        <taxon>Eukaryota</taxon>
        <taxon>Viridiplantae</taxon>
        <taxon>Streptophyta</taxon>
        <taxon>Embryophyta</taxon>
        <taxon>Tracheophyta</taxon>
        <taxon>Spermatophyta</taxon>
        <taxon>Magnoliopsida</taxon>
        <taxon>eudicotyledons</taxon>
        <taxon>Gunneridae</taxon>
        <taxon>Pentapetalae</taxon>
        <taxon>rosids</taxon>
        <taxon>malvids</taxon>
        <taxon>Malvales</taxon>
        <taxon>Malvaceae</taxon>
        <taxon>Grewioideae</taxon>
        <taxon>Apeibeae</taxon>
        <taxon>Corchorus</taxon>
    </lineage>
</organism>
<keyword evidence="2" id="KW-1185">Reference proteome</keyword>
<name>A0A1R3G3N2_9ROSI</name>